<keyword evidence="2" id="KW-0315">Glutamine amidotransferase</keyword>
<dbReference type="PANTHER" id="PTHR42695:SF5">
    <property type="entry name" value="GLUTAMINE AMIDOTRANSFERASE YLR126C-RELATED"/>
    <property type="match status" value="1"/>
</dbReference>
<proteinExistence type="predicted"/>
<dbReference type="PROSITE" id="PS51273">
    <property type="entry name" value="GATASE_TYPE_1"/>
    <property type="match status" value="1"/>
</dbReference>
<keyword evidence="3" id="KW-1185">Reference proteome</keyword>
<dbReference type="RefSeq" id="WP_162424922.1">
    <property type="nucleotide sequence ID" value="NZ_WVIE01000029.1"/>
</dbReference>
<dbReference type="Gene3D" id="3.40.50.880">
    <property type="match status" value="1"/>
</dbReference>
<dbReference type="PANTHER" id="PTHR42695">
    <property type="entry name" value="GLUTAMINE AMIDOTRANSFERASE YLR126C-RELATED"/>
    <property type="match status" value="1"/>
</dbReference>
<dbReference type="Pfam" id="PF00117">
    <property type="entry name" value="GATase"/>
    <property type="match status" value="1"/>
</dbReference>
<evidence type="ECO:0000313" key="3">
    <source>
        <dbReference type="Proteomes" id="UP000646053"/>
    </source>
</evidence>
<organism evidence="2 3">
    <name type="scientific">Myxacorys almedinensis A</name>
    <dbReference type="NCBI Taxonomy" id="2690445"/>
    <lineage>
        <taxon>Bacteria</taxon>
        <taxon>Bacillati</taxon>
        <taxon>Cyanobacteriota</taxon>
        <taxon>Cyanophyceae</taxon>
        <taxon>Leptolyngbyales</taxon>
        <taxon>Leptolyngbyaceae</taxon>
        <taxon>Myxacorys</taxon>
        <taxon>Myxacorys almedinensis</taxon>
    </lineage>
</organism>
<evidence type="ECO:0000259" key="1">
    <source>
        <dbReference type="Pfam" id="PF00117"/>
    </source>
</evidence>
<dbReference type="InterPro" id="IPR029062">
    <property type="entry name" value="Class_I_gatase-like"/>
</dbReference>
<evidence type="ECO:0000313" key="2">
    <source>
        <dbReference type="EMBL" id="NDJ19395.1"/>
    </source>
</evidence>
<dbReference type="InterPro" id="IPR044992">
    <property type="entry name" value="ChyE-like"/>
</dbReference>
<dbReference type="Proteomes" id="UP000646053">
    <property type="component" value="Unassembled WGS sequence"/>
</dbReference>
<feature type="domain" description="Glutamine amidotransferase" evidence="1">
    <location>
        <begin position="90"/>
        <end position="208"/>
    </location>
</feature>
<sequence>MAIEQLHQTSTLQKLHLNILLLQIREDELTRQEEFDEFVRYSRLDPSQFQVLDTFLTPEFEPSIIHGFDALFIGGSSDVSVLQPDLYPFITPMKKLLVYCLQQEIPVLASCFGFQAAVEALGGQVMLDKANLEMGIYPMWLTEAAAEDALFHDMPNGFWAVSGHKERAVVMPKGAVLLAYSDRCPFHAFKIPGKPFYGFQFHPEVDAQDLAVRVVRYQSRYLDSDEQVDCILRDLQDTAIANQLIEKFVDRIVLQSDR</sequence>
<dbReference type="EMBL" id="WVIE01000029">
    <property type="protein sequence ID" value="NDJ19395.1"/>
    <property type="molecule type" value="Genomic_DNA"/>
</dbReference>
<accession>A0A8J7ZCF3</accession>
<comment type="caution">
    <text evidence="2">The sequence shown here is derived from an EMBL/GenBank/DDBJ whole genome shotgun (WGS) entry which is preliminary data.</text>
</comment>
<dbReference type="AlphaFoldDB" id="A0A8J7ZCF3"/>
<dbReference type="SUPFAM" id="SSF52317">
    <property type="entry name" value="Class I glutamine amidotransferase-like"/>
    <property type="match status" value="1"/>
</dbReference>
<dbReference type="CDD" id="cd01741">
    <property type="entry name" value="GATase1_1"/>
    <property type="match status" value="1"/>
</dbReference>
<dbReference type="GO" id="GO:0005829">
    <property type="term" value="C:cytosol"/>
    <property type="evidence" value="ECO:0007669"/>
    <property type="project" value="TreeGrafter"/>
</dbReference>
<dbReference type="InterPro" id="IPR017926">
    <property type="entry name" value="GATASE"/>
</dbReference>
<reference evidence="2" key="1">
    <citation type="submission" date="2019-12" db="EMBL/GenBank/DDBJ databases">
        <title>High-Quality draft genome sequences of three cyanobacteria isolated from the limestone walls of the Old Cathedral of Coimbra.</title>
        <authorList>
            <person name="Tiago I."/>
            <person name="Soares F."/>
            <person name="Portugal A."/>
        </authorList>
    </citation>
    <scope>NUCLEOTIDE SEQUENCE</scope>
    <source>
        <strain evidence="2">A</strain>
    </source>
</reference>
<name>A0A8J7ZCF3_9CYAN</name>
<gene>
    <name evidence="2" type="ORF">GS601_19235</name>
</gene>
<protein>
    <submittedName>
        <fullName evidence="2">Type 1 glutamine amidotransferase</fullName>
    </submittedName>
</protein>